<proteinExistence type="predicted"/>
<accession>A0ABD2I4Y2</accession>
<feature type="signal peptide" evidence="1">
    <location>
        <begin position="1"/>
        <end position="21"/>
    </location>
</feature>
<organism evidence="2 3">
    <name type="scientific">Heterodera schachtii</name>
    <name type="common">Sugarbeet cyst nematode worm</name>
    <name type="synonym">Tylenchus schachtii</name>
    <dbReference type="NCBI Taxonomy" id="97005"/>
    <lineage>
        <taxon>Eukaryota</taxon>
        <taxon>Metazoa</taxon>
        <taxon>Ecdysozoa</taxon>
        <taxon>Nematoda</taxon>
        <taxon>Chromadorea</taxon>
        <taxon>Rhabditida</taxon>
        <taxon>Tylenchina</taxon>
        <taxon>Tylenchomorpha</taxon>
        <taxon>Tylenchoidea</taxon>
        <taxon>Heteroderidae</taxon>
        <taxon>Heteroderinae</taxon>
        <taxon>Heterodera</taxon>
    </lineage>
</organism>
<dbReference type="AlphaFoldDB" id="A0ABD2I4Y2"/>
<dbReference type="Proteomes" id="UP001620645">
    <property type="component" value="Unassembled WGS sequence"/>
</dbReference>
<keyword evidence="1" id="KW-0732">Signal</keyword>
<evidence type="ECO:0008006" key="4">
    <source>
        <dbReference type="Google" id="ProtNLM"/>
    </source>
</evidence>
<evidence type="ECO:0000313" key="2">
    <source>
        <dbReference type="EMBL" id="KAL3072565.1"/>
    </source>
</evidence>
<reference evidence="2 3" key="1">
    <citation type="submission" date="2024-10" db="EMBL/GenBank/DDBJ databases">
        <authorList>
            <person name="Kim D."/>
        </authorList>
    </citation>
    <scope>NUCLEOTIDE SEQUENCE [LARGE SCALE GENOMIC DNA]</scope>
    <source>
        <strain evidence="2">Taebaek</strain>
    </source>
</reference>
<sequence>MNVEISPLFLFFLFFISHSSASDKDGTKERLKRTPQPMPAEVNSSLLTKELVRRLRANNELVLHRIRSYRRMRKTKRRVRTSRHSISSAIVETANCEHVELIDCDEYGDKSMQCMLTATGMPCCICNGRLKLRKKRRHRGRRDG</sequence>
<evidence type="ECO:0000313" key="3">
    <source>
        <dbReference type="Proteomes" id="UP001620645"/>
    </source>
</evidence>
<keyword evidence="3" id="KW-1185">Reference proteome</keyword>
<name>A0ABD2I4Y2_HETSC</name>
<evidence type="ECO:0000256" key="1">
    <source>
        <dbReference type="SAM" id="SignalP"/>
    </source>
</evidence>
<comment type="caution">
    <text evidence="2">The sequence shown here is derived from an EMBL/GenBank/DDBJ whole genome shotgun (WGS) entry which is preliminary data.</text>
</comment>
<dbReference type="EMBL" id="JBICCN010000373">
    <property type="protein sequence ID" value="KAL3072565.1"/>
    <property type="molecule type" value="Genomic_DNA"/>
</dbReference>
<protein>
    <recommendedName>
        <fullName evidence="4">Secreted protein</fullName>
    </recommendedName>
</protein>
<feature type="chain" id="PRO_5044854477" description="Secreted protein" evidence="1">
    <location>
        <begin position="22"/>
        <end position="144"/>
    </location>
</feature>
<gene>
    <name evidence="2" type="ORF">niasHS_017539</name>
</gene>